<feature type="signal peptide" evidence="2">
    <location>
        <begin position="1"/>
        <end position="18"/>
    </location>
</feature>
<dbReference type="Proteomes" id="UP000510643">
    <property type="component" value="Chromosome"/>
</dbReference>
<evidence type="ECO:0000256" key="1">
    <source>
        <dbReference type="ARBA" id="ARBA00022729"/>
    </source>
</evidence>
<dbReference type="EMBL" id="CP040908">
    <property type="protein sequence ID" value="QLL59692.1"/>
    <property type="molecule type" value="Genomic_DNA"/>
</dbReference>
<keyword evidence="5" id="KW-1185">Reference proteome</keyword>
<organism evidence="4 5">
    <name type="scientific">Empedobacter falsenii</name>
    <dbReference type="NCBI Taxonomy" id="343874"/>
    <lineage>
        <taxon>Bacteria</taxon>
        <taxon>Pseudomonadati</taxon>
        <taxon>Bacteroidota</taxon>
        <taxon>Flavobacteriia</taxon>
        <taxon>Flavobacteriales</taxon>
        <taxon>Weeksellaceae</taxon>
        <taxon>Empedobacter</taxon>
    </lineage>
</organism>
<evidence type="ECO:0000259" key="3">
    <source>
        <dbReference type="Pfam" id="PF18962"/>
    </source>
</evidence>
<gene>
    <name evidence="4" type="ORF">FH779_17075</name>
</gene>
<accession>A0A7H9DWW6</accession>
<dbReference type="InterPro" id="IPR026444">
    <property type="entry name" value="Secre_tail"/>
</dbReference>
<dbReference type="GeneID" id="78403203"/>
<name>A0A7H9DWW6_9FLAO</name>
<dbReference type="AlphaFoldDB" id="A0A7H9DWW6"/>
<evidence type="ECO:0000313" key="4">
    <source>
        <dbReference type="EMBL" id="QLL59692.1"/>
    </source>
</evidence>
<dbReference type="KEGG" id="efal:FH779_17075"/>
<dbReference type="RefSeq" id="WP_180905556.1">
    <property type="nucleotide sequence ID" value="NZ_CP040908.1"/>
</dbReference>
<feature type="domain" description="Secretion system C-terminal sorting" evidence="3">
    <location>
        <begin position="113"/>
        <end position="184"/>
    </location>
</feature>
<evidence type="ECO:0000256" key="2">
    <source>
        <dbReference type="SAM" id="SignalP"/>
    </source>
</evidence>
<reference evidence="4 5" key="1">
    <citation type="submission" date="2019-06" db="EMBL/GenBank/DDBJ databases">
        <title>Emergence of pandrug resistant Empedobacter falsenii in China.</title>
        <authorList>
            <person name="Dong N."/>
            <person name="Chen S."/>
            <person name="Zhang R."/>
        </authorList>
    </citation>
    <scope>NUCLEOTIDE SEQUENCE [LARGE SCALE GENOMIC DNA]</scope>
    <source>
        <strain evidence="4 5">1681-1</strain>
    </source>
</reference>
<dbReference type="Pfam" id="PF18962">
    <property type="entry name" value="Por_Secre_tail"/>
    <property type="match status" value="1"/>
</dbReference>
<dbReference type="NCBIfam" id="TIGR04183">
    <property type="entry name" value="Por_Secre_tail"/>
    <property type="match status" value="1"/>
</dbReference>
<sequence length="186" mass="21061">MKKLLLLFVLITFNQTNAQQFITNFIMGENLNVSLDFDSENIVITTDNANTYFSGSLIFSDQGGQVRIIPQDSYQIRIKPASKNFKSTLENETGTVIGSRKDNTSRKDNKIQIFPIPTTQYLNISSSLAQIVSYSIYNTSGNLKISKNVSYTQNLLIDVSLFQKGNYIIILEFKNSNPISKYFIKN</sequence>
<feature type="chain" id="PRO_5028804898" evidence="2">
    <location>
        <begin position="19"/>
        <end position="186"/>
    </location>
</feature>
<evidence type="ECO:0000313" key="5">
    <source>
        <dbReference type="Proteomes" id="UP000510643"/>
    </source>
</evidence>
<protein>
    <submittedName>
        <fullName evidence="4">T9SS type A sorting domain-containing protein</fullName>
    </submittedName>
</protein>
<proteinExistence type="predicted"/>
<keyword evidence="1 2" id="KW-0732">Signal</keyword>